<dbReference type="Pfam" id="PF01419">
    <property type="entry name" value="Jacalin"/>
    <property type="match status" value="1"/>
</dbReference>
<evidence type="ECO:0000259" key="2">
    <source>
        <dbReference type="SMART" id="SM00915"/>
    </source>
</evidence>
<organism evidence="3 4">
    <name type="scientific">Rhizoctonia solani</name>
    <dbReference type="NCBI Taxonomy" id="456999"/>
    <lineage>
        <taxon>Eukaryota</taxon>
        <taxon>Fungi</taxon>
        <taxon>Dikarya</taxon>
        <taxon>Basidiomycota</taxon>
        <taxon>Agaricomycotina</taxon>
        <taxon>Agaricomycetes</taxon>
        <taxon>Cantharellales</taxon>
        <taxon>Ceratobasidiaceae</taxon>
        <taxon>Rhizoctonia</taxon>
    </lineage>
</organism>
<name>A0A0K6FQU8_9AGAM</name>
<gene>
    <name evidence="3" type="ORF">RSOLAG22IIIB_07856</name>
</gene>
<dbReference type="InterPro" id="IPR001229">
    <property type="entry name" value="Jacalin-like_lectin_dom"/>
</dbReference>
<keyword evidence="4" id="KW-1185">Reference proteome</keyword>
<keyword evidence="1" id="KW-0732">Signal</keyword>
<feature type="domain" description="Jacalin-type lectin" evidence="2">
    <location>
        <begin position="39"/>
        <end position="173"/>
    </location>
</feature>
<reference evidence="3 4" key="1">
    <citation type="submission" date="2015-07" db="EMBL/GenBank/DDBJ databases">
        <authorList>
            <person name="Noorani M."/>
        </authorList>
    </citation>
    <scope>NUCLEOTIDE SEQUENCE [LARGE SCALE GENOMIC DNA]</scope>
    <source>
        <strain evidence="3">BBA 69670</strain>
    </source>
</reference>
<dbReference type="EMBL" id="CYGV01000391">
    <property type="protein sequence ID" value="CUA68334.1"/>
    <property type="molecule type" value="Genomic_DNA"/>
</dbReference>
<feature type="chain" id="PRO_5005502079" description="Jacalin-type lectin domain-containing protein" evidence="1">
    <location>
        <begin position="20"/>
        <end position="174"/>
    </location>
</feature>
<dbReference type="InterPro" id="IPR036404">
    <property type="entry name" value="Jacalin-like_lectin_dom_sf"/>
</dbReference>
<proteinExistence type="predicted"/>
<evidence type="ECO:0000313" key="4">
    <source>
        <dbReference type="Proteomes" id="UP000044841"/>
    </source>
</evidence>
<sequence length="174" mass="18527">MHMLNYMFSLLAGATLSLAVTITVAQDKVSSTSYGGSAGTDFSDMDLLTAPAKLTSITFYGARRLDSLTLVLSTGQTFKHGGDGGERSFLNIAQDDYVNSVKLCWDEFQGSDRIYYAKATTKNGQTIEAGQEGSKCATVTASRDGYGVIGSFGKDGDVKGKNGIHELGFIFGKM</sequence>
<dbReference type="Proteomes" id="UP000044841">
    <property type="component" value="Unassembled WGS sequence"/>
</dbReference>
<dbReference type="Gene3D" id="2.100.10.30">
    <property type="entry name" value="Jacalin-like lectin domain"/>
    <property type="match status" value="1"/>
</dbReference>
<evidence type="ECO:0000313" key="3">
    <source>
        <dbReference type="EMBL" id="CUA68334.1"/>
    </source>
</evidence>
<feature type="signal peptide" evidence="1">
    <location>
        <begin position="1"/>
        <end position="19"/>
    </location>
</feature>
<dbReference type="SUPFAM" id="SSF51101">
    <property type="entry name" value="Mannose-binding lectins"/>
    <property type="match status" value="1"/>
</dbReference>
<dbReference type="SMART" id="SM00915">
    <property type="entry name" value="Jacalin"/>
    <property type="match status" value="1"/>
</dbReference>
<evidence type="ECO:0000256" key="1">
    <source>
        <dbReference type="SAM" id="SignalP"/>
    </source>
</evidence>
<dbReference type="AlphaFoldDB" id="A0A0K6FQU8"/>
<accession>A0A0K6FQU8</accession>
<protein>
    <recommendedName>
        <fullName evidence="2">Jacalin-type lectin domain-containing protein</fullName>
    </recommendedName>
</protein>